<name>T1CBX8_9ZZZZ</name>
<dbReference type="Pfam" id="PF13365">
    <property type="entry name" value="Trypsin_2"/>
    <property type="match status" value="1"/>
</dbReference>
<dbReference type="SUPFAM" id="SSF50494">
    <property type="entry name" value="Trypsin-like serine proteases"/>
    <property type="match status" value="1"/>
</dbReference>
<protein>
    <recommendedName>
        <fullName evidence="2">Serine protease</fullName>
    </recommendedName>
</protein>
<sequence>PLLTPVDHLDRAVPLDHVSLSITPISLCLGNRRLSRGTGFFVGHTQGDGINFLSVVTNYHVLTGYPPQWGRSPLGDRINLEIREAGGSPNKVLTAAYPLETKSGKATWLTSRSHPKADLAVVPLPLGSIKFEVPPYCLGMNWVDYDIVPYPGEAVSVVGYPLGWRDKVNRLPVWKTGHIASEPEEDFDGEPRFLIDITGRQGMSGSPVIAGHQDLYFNRSRLPRMGGSGALLGVYASNALMFDDREPATEGWVSGAEPAASSLGDRPEIGFVWKA</sequence>
<organism evidence="1">
    <name type="scientific">mine drainage metagenome</name>
    <dbReference type="NCBI Taxonomy" id="410659"/>
    <lineage>
        <taxon>unclassified sequences</taxon>
        <taxon>metagenomes</taxon>
        <taxon>ecological metagenomes</taxon>
    </lineage>
</organism>
<feature type="non-terminal residue" evidence="1">
    <location>
        <position position="1"/>
    </location>
</feature>
<proteinExistence type="predicted"/>
<dbReference type="Gene3D" id="2.40.10.120">
    <property type="match status" value="1"/>
</dbReference>
<comment type="caution">
    <text evidence="1">The sequence shown here is derived from an EMBL/GenBank/DDBJ whole genome shotgun (WGS) entry which is preliminary data.</text>
</comment>
<dbReference type="EMBL" id="AUZY01000379">
    <property type="protein sequence ID" value="EQD78858.1"/>
    <property type="molecule type" value="Genomic_DNA"/>
</dbReference>
<evidence type="ECO:0000313" key="1">
    <source>
        <dbReference type="EMBL" id="EQD78858.1"/>
    </source>
</evidence>
<feature type="non-terminal residue" evidence="1">
    <location>
        <position position="275"/>
    </location>
</feature>
<dbReference type="AlphaFoldDB" id="T1CBX8"/>
<accession>T1CBX8</accession>
<dbReference type="InterPro" id="IPR009003">
    <property type="entry name" value="Peptidase_S1_PA"/>
</dbReference>
<reference evidence="1" key="1">
    <citation type="submission" date="2013-08" db="EMBL/GenBank/DDBJ databases">
        <authorList>
            <person name="Mendez C."/>
            <person name="Richter M."/>
            <person name="Ferrer M."/>
            <person name="Sanchez J."/>
        </authorList>
    </citation>
    <scope>NUCLEOTIDE SEQUENCE</scope>
</reference>
<gene>
    <name evidence="1" type="ORF">B1B_00498</name>
</gene>
<reference evidence="1" key="2">
    <citation type="journal article" date="2014" name="ISME J.">
        <title>Microbial stratification in low pH oxic and suboxic macroscopic growths along an acid mine drainage.</title>
        <authorList>
            <person name="Mendez-Garcia C."/>
            <person name="Mesa V."/>
            <person name="Sprenger R.R."/>
            <person name="Richter M."/>
            <person name="Diez M.S."/>
            <person name="Solano J."/>
            <person name="Bargiela R."/>
            <person name="Golyshina O.V."/>
            <person name="Manteca A."/>
            <person name="Ramos J.L."/>
            <person name="Gallego J.R."/>
            <person name="Llorente I."/>
            <person name="Martins Dos Santos V.A."/>
            <person name="Jensen O.N."/>
            <person name="Pelaez A.I."/>
            <person name="Sanchez J."/>
            <person name="Ferrer M."/>
        </authorList>
    </citation>
    <scope>NUCLEOTIDE SEQUENCE</scope>
</reference>
<evidence type="ECO:0008006" key="2">
    <source>
        <dbReference type="Google" id="ProtNLM"/>
    </source>
</evidence>